<evidence type="ECO:0000256" key="12">
    <source>
        <dbReference type="ARBA" id="ARBA00023180"/>
    </source>
</evidence>
<sequence>MGGLYGLVFFLCLLPLAAAAAAEAEDSGDGVVSDWELVSRAFGSVSGFDSSIISDKKARNFSVREIKLPGKNLSGVVSWMFLTNLTELETVDLSTNSLRGSVPGRFWSMPSLVHVNLAANRLGGSVRFEPGSGVSNSSSSLRTLNLSTNRFTNSFHPSGFVNLRVLDLSHNDLRSLPSGLEHLNDLRHLDLSDCNISASSKPIAKLRSLEYLDLSNNAMEGSFPADFPPLGRVKFLNISANKFTGLVGSEKRRFGSSAFAKTGIFDSMKTHKLNHTIRSPPPRIKHKPESTSKGKRRKSRKTVLVASVSSATCVIAAVILLGSCLYRRRRRRRSVRRGRKWAISKPQLPFVASTSAASGPFSFETESRTWVADIKEPSSAPVVMFEKPLMKLTFSDLMAATSGFGRESQLAEGPLYRAVLPGDIHVVIKVLEKTKGLETEEAVGLFEELARIKHPNLLPPSGYCIAGKEKLLLYEFMSNGDLNQWLHELPPGRTDVEDWSTDTWESQAPGGAALAEKTGWATRHRIALGIARGLAFLHHAGSKPVVHGHVVPTNILLDDDLEPRIVDFGLAPGGSAGGDSSSDVYAFGVVLLELLTGQRGSEEAVVARVRRLVKDKLGFKAVDPRVRAGEEDLPVTLAEALRVGYLCTAETPEKRPTMQQVVGMLKDIHVRL</sequence>
<keyword evidence="8" id="KW-0067">ATP-binding</keyword>
<accession>A0AAV7EG93</accession>
<dbReference type="Pfam" id="PF00560">
    <property type="entry name" value="LRR_1"/>
    <property type="match status" value="1"/>
</dbReference>
<dbReference type="InterPro" id="IPR001611">
    <property type="entry name" value="Leu-rich_rpt"/>
</dbReference>
<dbReference type="InterPro" id="IPR032675">
    <property type="entry name" value="LRR_dom_sf"/>
</dbReference>
<organism evidence="17 18">
    <name type="scientific">Aristolochia fimbriata</name>
    <name type="common">White veined hardy Dutchman's pipe vine</name>
    <dbReference type="NCBI Taxonomy" id="158543"/>
    <lineage>
        <taxon>Eukaryota</taxon>
        <taxon>Viridiplantae</taxon>
        <taxon>Streptophyta</taxon>
        <taxon>Embryophyta</taxon>
        <taxon>Tracheophyta</taxon>
        <taxon>Spermatophyta</taxon>
        <taxon>Magnoliopsida</taxon>
        <taxon>Magnoliidae</taxon>
        <taxon>Piperales</taxon>
        <taxon>Aristolochiaceae</taxon>
        <taxon>Aristolochia</taxon>
    </lineage>
</organism>
<evidence type="ECO:0000256" key="11">
    <source>
        <dbReference type="ARBA" id="ARBA00023170"/>
    </source>
</evidence>
<keyword evidence="11" id="KW-0675">Receptor</keyword>
<dbReference type="InterPro" id="IPR046959">
    <property type="entry name" value="PRK1-6/SRF4-like"/>
</dbReference>
<keyword evidence="3" id="KW-0433">Leucine-rich repeat</keyword>
<evidence type="ECO:0000259" key="16">
    <source>
        <dbReference type="PROSITE" id="PS50011"/>
    </source>
</evidence>
<evidence type="ECO:0000256" key="15">
    <source>
        <dbReference type="SAM" id="SignalP"/>
    </source>
</evidence>
<dbReference type="FunFam" id="3.30.200.20:FF:000466">
    <property type="entry name" value="Putative LRR receptor-like serine/threonine-protein kinase"/>
    <property type="match status" value="1"/>
</dbReference>
<evidence type="ECO:0000256" key="10">
    <source>
        <dbReference type="ARBA" id="ARBA00023136"/>
    </source>
</evidence>
<feature type="region of interest" description="Disordered" evidence="13">
    <location>
        <begin position="275"/>
        <end position="301"/>
    </location>
</feature>
<dbReference type="InterPro" id="IPR003591">
    <property type="entry name" value="Leu-rich_rpt_typical-subtyp"/>
</dbReference>
<dbReference type="InterPro" id="IPR000719">
    <property type="entry name" value="Prot_kinase_dom"/>
</dbReference>
<dbReference type="SUPFAM" id="SSF56112">
    <property type="entry name" value="Protein kinase-like (PK-like)"/>
    <property type="match status" value="1"/>
</dbReference>
<dbReference type="Pfam" id="PF13855">
    <property type="entry name" value="LRR_8"/>
    <property type="match status" value="1"/>
</dbReference>
<dbReference type="PANTHER" id="PTHR48007">
    <property type="entry name" value="LEUCINE-RICH REPEAT RECEPTOR-LIKE PROTEIN KINASE PXC1"/>
    <property type="match status" value="1"/>
</dbReference>
<keyword evidence="5 15" id="KW-0732">Signal</keyword>
<evidence type="ECO:0000256" key="7">
    <source>
        <dbReference type="ARBA" id="ARBA00022741"/>
    </source>
</evidence>
<evidence type="ECO:0000313" key="17">
    <source>
        <dbReference type="EMBL" id="KAG9447875.1"/>
    </source>
</evidence>
<dbReference type="GO" id="GO:0005524">
    <property type="term" value="F:ATP binding"/>
    <property type="evidence" value="ECO:0007669"/>
    <property type="project" value="UniProtKB-KW"/>
</dbReference>
<dbReference type="Proteomes" id="UP000825729">
    <property type="component" value="Unassembled WGS sequence"/>
</dbReference>
<keyword evidence="4 14" id="KW-0812">Transmembrane</keyword>
<gene>
    <name evidence="17" type="ORF">H6P81_014003</name>
</gene>
<dbReference type="SMART" id="SM00369">
    <property type="entry name" value="LRR_TYP"/>
    <property type="match status" value="3"/>
</dbReference>
<keyword evidence="7" id="KW-0547">Nucleotide-binding</keyword>
<dbReference type="GO" id="GO:0004672">
    <property type="term" value="F:protein kinase activity"/>
    <property type="evidence" value="ECO:0007669"/>
    <property type="project" value="InterPro"/>
</dbReference>
<keyword evidence="6" id="KW-0677">Repeat</keyword>
<dbReference type="SUPFAM" id="SSF52058">
    <property type="entry name" value="L domain-like"/>
    <property type="match status" value="1"/>
</dbReference>
<reference evidence="17 18" key="1">
    <citation type="submission" date="2021-07" db="EMBL/GenBank/DDBJ databases">
        <title>The Aristolochia fimbriata genome: insights into angiosperm evolution, floral development and chemical biosynthesis.</title>
        <authorList>
            <person name="Jiao Y."/>
        </authorList>
    </citation>
    <scope>NUCLEOTIDE SEQUENCE [LARGE SCALE GENOMIC DNA]</scope>
    <source>
        <strain evidence="17">IBCAS-2021</strain>
        <tissue evidence="17">Leaf</tissue>
    </source>
</reference>
<proteinExistence type="predicted"/>
<dbReference type="Pfam" id="PF07714">
    <property type="entry name" value="PK_Tyr_Ser-Thr"/>
    <property type="match status" value="1"/>
</dbReference>
<keyword evidence="12" id="KW-0325">Glycoprotein</keyword>
<keyword evidence="2" id="KW-0597">Phosphoprotein</keyword>
<dbReference type="PRINTS" id="PR00019">
    <property type="entry name" value="LEURICHRPT"/>
</dbReference>
<evidence type="ECO:0000256" key="14">
    <source>
        <dbReference type="SAM" id="Phobius"/>
    </source>
</evidence>
<keyword evidence="9 14" id="KW-1133">Transmembrane helix</keyword>
<dbReference type="EMBL" id="JAINDJ010000005">
    <property type="protein sequence ID" value="KAG9447875.1"/>
    <property type="molecule type" value="Genomic_DNA"/>
</dbReference>
<evidence type="ECO:0000256" key="4">
    <source>
        <dbReference type="ARBA" id="ARBA00022692"/>
    </source>
</evidence>
<dbReference type="FunFam" id="3.80.10.10:FF:001678">
    <property type="entry name" value="Calmodulin-binding receptor kinase CaMRLK"/>
    <property type="match status" value="1"/>
</dbReference>
<keyword evidence="10 14" id="KW-0472">Membrane</keyword>
<evidence type="ECO:0000256" key="3">
    <source>
        <dbReference type="ARBA" id="ARBA00022614"/>
    </source>
</evidence>
<evidence type="ECO:0000256" key="6">
    <source>
        <dbReference type="ARBA" id="ARBA00022737"/>
    </source>
</evidence>
<feature type="transmembrane region" description="Helical" evidence="14">
    <location>
        <begin position="303"/>
        <end position="326"/>
    </location>
</feature>
<evidence type="ECO:0000256" key="1">
    <source>
        <dbReference type="ARBA" id="ARBA00004167"/>
    </source>
</evidence>
<comment type="subcellular location">
    <subcellularLocation>
        <location evidence="1">Membrane</location>
        <topology evidence="1">Single-pass membrane protein</topology>
    </subcellularLocation>
</comment>
<evidence type="ECO:0000256" key="2">
    <source>
        <dbReference type="ARBA" id="ARBA00022553"/>
    </source>
</evidence>
<dbReference type="Gene3D" id="1.10.510.10">
    <property type="entry name" value="Transferase(Phosphotransferase) domain 1"/>
    <property type="match status" value="2"/>
</dbReference>
<feature type="domain" description="Protein kinase" evidence="16">
    <location>
        <begin position="404"/>
        <end position="672"/>
    </location>
</feature>
<comment type="caution">
    <text evidence="17">The sequence shown here is derived from an EMBL/GenBank/DDBJ whole genome shotgun (WGS) entry which is preliminary data.</text>
</comment>
<evidence type="ECO:0000313" key="18">
    <source>
        <dbReference type="Proteomes" id="UP000825729"/>
    </source>
</evidence>
<evidence type="ECO:0000256" key="8">
    <source>
        <dbReference type="ARBA" id="ARBA00022840"/>
    </source>
</evidence>
<dbReference type="InterPro" id="IPR001245">
    <property type="entry name" value="Ser-Thr/Tyr_kinase_cat_dom"/>
</dbReference>
<keyword evidence="18" id="KW-1185">Reference proteome</keyword>
<dbReference type="AlphaFoldDB" id="A0AAV7EG93"/>
<dbReference type="InterPro" id="IPR011009">
    <property type="entry name" value="Kinase-like_dom_sf"/>
</dbReference>
<evidence type="ECO:0000256" key="9">
    <source>
        <dbReference type="ARBA" id="ARBA00022989"/>
    </source>
</evidence>
<dbReference type="PANTHER" id="PTHR48007:SF84">
    <property type="entry name" value="(WILD MALAYSIAN BANANA) HYPOTHETICAL PROTEIN"/>
    <property type="match status" value="1"/>
</dbReference>
<dbReference type="PROSITE" id="PS51450">
    <property type="entry name" value="LRR"/>
    <property type="match status" value="1"/>
</dbReference>
<dbReference type="Gene3D" id="3.30.200.20">
    <property type="entry name" value="Phosphorylase Kinase, domain 1"/>
    <property type="match status" value="1"/>
</dbReference>
<dbReference type="GO" id="GO:0016020">
    <property type="term" value="C:membrane"/>
    <property type="evidence" value="ECO:0007669"/>
    <property type="project" value="UniProtKB-SubCell"/>
</dbReference>
<name>A0AAV7EG93_ARIFI</name>
<evidence type="ECO:0000256" key="13">
    <source>
        <dbReference type="SAM" id="MobiDB-lite"/>
    </source>
</evidence>
<evidence type="ECO:0000256" key="5">
    <source>
        <dbReference type="ARBA" id="ARBA00022729"/>
    </source>
</evidence>
<dbReference type="Gene3D" id="3.80.10.10">
    <property type="entry name" value="Ribonuclease Inhibitor"/>
    <property type="match status" value="2"/>
</dbReference>
<dbReference type="PROSITE" id="PS50011">
    <property type="entry name" value="PROTEIN_KINASE_DOM"/>
    <property type="match status" value="1"/>
</dbReference>
<feature type="chain" id="PRO_5043832232" description="Protein kinase domain-containing protein" evidence="15">
    <location>
        <begin position="20"/>
        <end position="672"/>
    </location>
</feature>
<feature type="signal peptide" evidence="15">
    <location>
        <begin position="1"/>
        <end position="19"/>
    </location>
</feature>
<protein>
    <recommendedName>
        <fullName evidence="16">Protein kinase domain-containing protein</fullName>
    </recommendedName>
</protein>